<comment type="caution">
    <text evidence="3">The sequence shown here is derived from an EMBL/GenBank/DDBJ whole genome shotgun (WGS) entry which is preliminary data.</text>
</comment>
<accession>A0AAV3RUP9</accession>
<reference evidence="3 4" key="1">
    <citation type="submission" date="2024-01" db="EMBL/GenBank/DDBJ databases">
        <title>The complete chloroplast genome sequence of Lithospermum erythrorhizon: insights into the phylogenetic relationship among Boraginaceae species and the maternal lineages of purple gromwells.</title>
        <authorList>
            <person name="Okada T."/>
            <person name="Watanabe K."/>
        </authorList>
    </citation>
    <scope>NUCLEOTIDE SEQUENCE [LARGE SCALE GENOMIC DNA]</scope>
</reference>
<dbReference type="EMBL" id="BAABME010011703">
    <property type="protein sequence ID" value="GAA0184174.1"/>
    <property type="molecule type" value="Genomic_DNA"/>
</dbReference>
<gene>
    <name evidence="3" type="ORF">LIER_31462</name>
</gene>
<feature type="signal peptide" evidence="2">
    <location>
        <begin position="1"/>
        <end position="16"/>
    </location>
</feature>
<evidence type="ECO:0000256" key="2">
    <source>
        <dbReference type="SAM" id="SignalP"/>
    </source>
</evidence>
<dbReference type="Proteomes" id="UP001454036">
    <property type="component" value="Unassembled WGS sequence"/>
</dbReference>
<name>A0AAV3RUP9_LITER</name>
<feature type="compositionally biased region" description="Basic and acidic residues" evidence="1">
    <location>
        <begin position="79"/>
        <end position="88"/>
    </location>
</feature>
<evidence type="ECO:0000256" key="1">
    <source>
        <dbReference type="SAM" id="MobiDB-lite"/>
    </source>
</evidence>
<sequence>MVLIIIQLWLYTSTSMERSQSKYRSHSDSTYSHRPIMMTGTTTIEEKIASLTKVIEDMAKQMRLQSEALSNMAGKMHDHEQHNREAKANLRTPYLQEVPSTSKESPTTRLTPPHQASSMSKGKPAKVVKAPYISVDETMPAAQLMEFILGTIKDTQDEAAPHIPISSPTTPTQID</sequence>
<keyword evidence="2" id="KW-0732">Signal</keyword>
<protein>
    <recommendedName>
        <fullName evidence="5">Ty3-gypsy retrotransposon protein</fullName>
    </recommendedName>
</protein>
<evidence type="ECO:0000313" key="3">
    <source>
        <dbReference type="EMBL" id="GAA0184174.1"/>
    </source>
</evidence>
<keyword evidence="4" id="KW-1185">Reference proteome</keyword>
<evidence type="ECO:0000313" key="4">
    <source>
        <dbReference type="Proteomes" id="UP001454036"/>
    </source>
</evidence>
<organism evidence="3 4">
    <name type="scientific">Lithospermum erythrorhizon</name>
    <name type="common">Purple gromwell</name>
    <name type="synonym">Lithospermum officinale var. erythrorhizon</name>
    <dbReference type="NCBI Taxonomy" id="34254"/>
    <lineage>
        <taxon>Eukaryota</taxon>
        <taxon>Viridiplantae</taxon>
        <taxon>Streptophyta</taxon>
        <taxon>Embryophyta</taxon>
        <taxon>Tracheophyta</taxon>
        <taxon>Spermatophyta</taxon>
        <taxon>Magnoliopsida</taxon>
        <taxon>eudicotyledons</taxon>
        <taxon>Gunneridae</taxon>
        <taxon>Pentapetalae</taxon>
        <taxon>asterids</taxon>
        <taxon>lamiids</taxon>
        <taxon>Boraginales</taxon>
        <taxon>Boraginaceae</taxon>
        <taxon>Boraginoideae</taxon>
        <taxon>Lithospermeae</taxon>
        <taxon>Lithospermum</taxon>
    </lineage>
</organism>
<evidence type="ECO:0008006" key="5">
    <source>
        <dbReference type="Google" id="ProtNLM"/>
    </source>
</evidence>
<dbReference type="AlphaFoldDB" id="A0AAV3RUP9"/>
<proteinExistence type="predicted"/>
<feature type="chain" id="PRO_5043472592" description="Ty3-gypsy retrotransposon protein" evidence="2">
    <location>
        <begin position="17"/>
        <end position="175"/>
    </location>
</feature>
<feature type="region of interest" description="Disordered" evidence="1">
    <location>
        <begin position="79"/>
        <end position="125"/>
    </location>
</feature>
<feature type="compositionally biased region" description="Polar residues" evidence="1">
    <location>
        <begin position="98"/>
        <end position="120"/>
    </location>
</feature>